<keyword evidence="3" id="KW-0999">Mitochondrion inner membrane</keyword>
<evidence type="ECO:0000256" key="3">
    <source>
        <dbReference type="ARBA" id="ARBA00022792"/>
    </source>
</evidence>
<comment type="similarity">
    <text evidence="2">Belongs to the COA8 family.</text>
</comment>
<reference evidence="8" key="1">
    <citation type="submission" date="2022-03" db="EMBL/GenBank/DDBJ databases">
        <authorList>
            <person name="Martin C."/>
        </authorList>
    </citation>
    <scope>NUCLEOTIDE SEQUENCE</scope>
</reference>
<comment type="caution">
    <text evidence="8">The sequence shown here is derived from an EMBL/GenBank/DDBJ whole genome shotgun (WGS) entry which is preliminary data.</text>
</comment>
<evidence type="ECO:0000256" key="2">
    <source>
        <dbReference type="ARBA" id="ARBA00005453"/>
    </source>
</evidence>
<comment type="subcellular location">
    <subcellularLocation>
        <location evidence="1">Mitochondrion inner membrane</location>
        <topology evidence="1">Peripheral membrane protein</topology>
        <orientation evidence="1">Matrix side</orientation>
    </subcellularLocation>
</comment>
<dbReference type="InterPro" id="IPR018796">
    <property type="entry name" value="COA8"/>
</dbReference>
<accession>A0A8J1XXE8</accession>
<dbReference type="PANTHER" id="PTHR31107">
    <property type="entry name" value="APOPTOGENIC PROTEIN 1, MITOCHONDRIAL"/>
    <property type="match status" value="1"/>
</dbReference>
<keyword evidence="9" id="KW-1185">Reference proteome</keyword>
<name>A0A8J1XXE8_OWEFU</name>
<gene>
    <name evidence="8" type="ORF">OFUS_LOCUS26618</name>
</gene>
<evidence type="ECO:0000256" key="6">
    <source>
        <dbReference type="ARBA" id="ARBA00023136"/>
    </source>
</evidence>
<dbReference type="GO" id="GO:0005743">
    <property type="term" value="C:mitochondrial inner membrane"/>
    <property type="evidence" value="ECO:0007669"/>
    <property type="project" value="UniProtKB-SubCell"/>
</dbReference>
<dbReference type="GO" id="GO:0097193">
    <property type="term" value="P:intrinsic apoptotic signaling pathway"/>
    <property type="evidence" value="ECO:0007669"/>
    <property type="project" value="InterPro"/>
</dbReference>
<protein>
    <submittedName>
        <fullName evidence="8">Uncharacterized protein</fullName>
    </submittedName>
</protein>
<organism evidence="8 9">
    <name type="scientific">Owenia fusiformis</name>
    <name type="common">Polychaete worm</name>
    <dbReference type="NCBI Taxonomy" id="6347"/>
    <lineage>
        <taxon>Eukaryota</taxon>
        <taxon>Metazoa</taxon>
        <taxon>Spiralia</taxon>
        <taxon>Lophotrochozoa</taxon>
        <taxon>Annelida</taxon>
        <taxon>Polychaeta</taxon>
        <taxon>Sedentaria</taxon>
        <taxon>Canalipalpata</taxon>
        <taxon>Sabellida</taxon>
        <taxon>Oweniida</taxon>
        <taxon>Oweniidae</taxon>
        <taxon>Owenia</taxon>
    </lineage>
</organism>
<dbReference type="Proteomes" id="UP000749559">
    <property type="component" value="Unassembled WGS sequence"/>
</dbReference>
<keyword evidence="4" id="KW-0809">Transit peptide</keyword>
<keyword evidence="6" id="KW-0472">Membrane</keyword>
<evidence type="ECO:0000313" key="9">
    <source>
        <dbReference type="Proteomes" id="UP000749559"/>
    </source>
</evidence>
<dbReference type="OrthoDB" id="6246201at2759"/>
<sequence length="181" mass="21839">MHNLYLRRVLLTCYNKTHGVVNVQICRSYCDRQPKTDQIQLSRKSPKTERRDQIGPPDVKSNLRHVKFHVPENETASERAFRERMEEIQQWNQDFWENHNNLYRKAKKEYVAAKLDQLGHFHDDGTKRNLSPDEMADFYREFSIENRNKHIRYNKEWYKMNILSLWPALKLATSQIFKAKT</sequence>
<evidence type="ECO:0000256" key="4">
    <source>
        <dbReference type="ARBA" id="ARBA00022946"/>
    </source>
</evidence>
<dbReference type="EMBL" id="CAIIXF020000205">
    <property type="protein sequence ID" value="CAH1802983.1"/>
    <property type="molecule type" value="Genomic_DNA"/>
</dbReference>
<evidence type="ECO:0000256" key="7">
    <source>
        <dbReference type="SAM" id="MobiDB-lite"/>
    </source>
</evidence>
<keyword evidence="5" id="KW-0496">Mitochondrion</keyword>
<dbReference type="PANTHER" id="PTHR31107:SF2">
    <property type="entry name" value="CYTOCHROME C OXIDASE ASSEMBLY FACTOR 8"/>
    <property type="match status" value="1"/>
</dbReference>
<evidence type="ECO:0000256" key="1">
    <source>
        <dbReference type="ARBA" id="ARBA00004443"/>
    </source>
</evidence>
<dbReference type="AlphaFoldDB" id="A0A8J1XXE8"/>
<dbReference type="Pfam" id="PF10231">
    <property type="entry name" value="COA8"/>
    <property type="match status" value="1"/>
</dbReference>
<evidence type="ECO:0000256" key="5">
    <source>
        <dbReference type="ARBA" id="ARBA00023128"/>
    </source>
</evidence>
<feature type="region of interest" description="Disordered" evidence="7">
    <location>
        <begin position="36"/>
        <end position="60"/>
    </location>
</feature>
<evidence type="ECO:0000313" key="8">
    <source>
        <dbReference type="EMBL" id="CAH1802983.1"/>
    </source>
</evidence>
<proteinExistence type="inferred from homology"/>